<name>A0A382L104_9ZZZZ</name>
<dbReference type="InterPro" id="IPR050463">
    <property type="entry name" value="Gfo/Idh/MocA_oxidrdct_glycsds"/>
</dbReference>
<dbReference type="PANTHER" id="PTHR43818:SF11">
    <property type="entry name" value="BCDNA.GH03377"/>
    <property type="match status" value="1"/>
</dbReference>
<dbReference type="InterPro" id="IPR000683">
    <property type="entry name" value="Gfo/Idh/MocA-like_OxRdtase_N"/>
</dbReference>
<dbReference type="SUPFAM" id="SSF51735">
    <property type="entry name" value="NAD(P)-binding Rossmann-fold domains"/>
    <property type="match status" value="1"/>
</dbReference>
<dbReference type="Gene3D" id="3.30.360.10">
    <property type="entry name" value="Dihydrodipicolinate Reductase, domain 2"/>
    <property type="match status" value="1"/>
</dbReference>
<dbReference type="Pfam" id="PF01408">
    <property type="entry name" value="GFO_IDH_MocA"/>
    <property type="match status" value="1"/>
</dbReference>
<dbReference type="InterPro" id="IPR004104">
    <property type="entry name" value="Gfo/Idh/MocA-like_OxRdtase_C"/>
</dbReference>
<evidence type="ECO:0000259" key="2">
    <source>
        <dbReference type="Pfam" id="PF01408"/>
    </source>
</evidence>
<dbReference type="PANTHER" id="PTHR43818">
    <property type="entry name" value="BCDNA.GH03377"/>
    <property type="match status" value="1"/>
</dbReference>
<dbReference type="InterPro" id="IPR036291">
    <property type="entry name" value="NAD(P)-bd_dom_sf"/>
</dbReference>
<sequence length="354" mass="39403">MSKKIKIGVVGCGVGRNWVTGAALCEDTIAWAVADLDQQLAHQVAEKNEVHRVYNDYRELLEDDGIDAVGIATTPDIRKPMVIDALKAGKHVLVQKPHGCNAEEVKEINLIAAECGRTLVYSYFMRHQKENKRNRAVIADGKIGRVYHTRVHYHFRERGTDYDVPPDKAWLYRWGQKGGALGQHGSHYLDLAWFLMGCPPPEWAYAISHSAFPTTFDAGRHSEDYLSFLVGFVGGMTIQMDTSAVIPTWEDRAWDLSLRVLGTEGTIEQTSTSQGSGTRRLLGSIYTDGNNFTDDFEEHGVGDFNAEIQDFAGAIRDQNPPDVSPLDALTFMKLLDAIYLSARTGEKIQIDNVS</sequence>
<gene>
    <name evidence="4" type="ORF">METZ01_LOCUS283290</name>
</gene>
<proteinExistence type="predicted"/>
<evidence type="ECO:0000313" key="4">
    <source>
        <dbReference type="EMBL" id="SVC30436.1"/>
    </source>
</evidence>
<reference evidence="4" key="1">
    <citation type="submission" date="2018-05" db="EMBL/GenBank/DDBJ databases">
        <authorList>
            <person name="Lanie J.A."/>
            <person name="Ng W.-L."/>
            <person name="Kazmierczak K.M."/>
            <person name="Andrzejewski T.M."/>
            <person name="Davidsen T.M."/>
            <person name="Wayne K.J."/>
            <person name="Tettelin H."/>
            <person name="Glass J.I."/>
            <person name="Rusch D."/>
            <person name="Podicherti R."/>
            <person name="Tsui H.-C.T."/>
            <person name="Winkler M.E."/>
        </authorList>
    </citation>
    <scope>NUCLEOTIDE SEQUENCE</scope>
</reference>
<evidence type="ECO:0000259" key="3">
    <source>
        <dbReference type="Pfam" id="PF02894"/>
    </source>
</evidence>
<dbReference type="EMBL" id="UINC01084106">
    <property type="protein sequence ID" value="SVC30436.1"/>
    <property type="molecule type" value="Genomic_DNA"/>
</dbReference>
<feature type="domain" description="Gfo/Idh/MocA-like oxidoreductase N-terminal" evidence="2">
    <location>
        <begin position="5"/>
        <end position="120"/>
    </location>
</feature>
<dbReference type="Gene3D" id="3.40.50.720">
    <property type="entry name" value="NAD(P)-binding Rossmann-like Domain"/>
    <property type="match status" value="1"/>
</dbReference>
<feature type="domain" description="Gfo/Idh/MocA-like oxidoreductase C-terminal" evidence="3">
    <location>
        <begin position="137"/>
        <end position="350"/>
    </location>
</feature>
<dbReference type="GO" id="GO:0016491">
    <property type="term" value="F:oxidoreductase activity"/>
    <property type="evidence" value="ECO:0007669"/>
    <property type="project" value="UniProtKB-KW"/>
</dbReference>
<keyword evidence="1" id="KW-0560">Oxidoreductase</keyword>
<evidence type="ECO:0008006" key="5">
    <source>
        <dbReference type="Google" id="ProtNLM"/>
    </source>
</evidence>
<dbReference type="AlphaFoldDB" id="A0A382L104"/>
<accession>A0A382L104</accession>
<dbReference type="SUPFAM" id="SSF55347">
    <property type="entry name" value="Glyceraldehyde-3-phosphate dehydrogenase-like, C-terminal domain"/>
    <property type="match status" value="1"/>
</dbReference>
<organism evidence="4">
    <name type="scientific">marine metagenome</name>
    <dbReference type="NCBI Taxonomy" id="408172"/>
    <lineage>
        <taxon>unclassified sequences</taxon>
        <taxon>metagenomes</taxon>
        <taxon>ecological metagenomes</taxon>
    </lineage>
</organism>
<protein>
    <recommendedName>
        <fullName evidence="5">Gfo/Idh/MocA-like oxidoreductase N-terminal domain-containing protein</fullName>
    </recommendedName>
</protein>
<dbReference type="Pfam" id="PF02894">
    <property type="entry name" value="GFO_IDH_MocA_C"/>
    <property type="match status" value="1"/>
</dbReference>
<dbReference type="GO" id="GO:0000166">
    <property type="term" value="F:nucleotide binding"/>
    <property type="evidence" value="ECO:0007669"/>
    <property type="project" value="InterPro"/>
</dbReference>
<evidence type="ECO:0000256" key="1">
    <source>
        <dbReference type="ARBA" id="ARBA00023002"/>
    </source>
</evidence>